<gene>
    <name evidence="6" type="primary">GYP7</name>
    <name evidence="6" type="ORF">H4R34_004997</name>
</gene>
<dbReference type="AlphaFoldDB" id="A0A9W8B1G5"/>
<evidence type="ECO:0000256" key="4">
    <source>
        <dbReference type="SAM" id="MobiDB-lite"/>
    </source>
</evidence>
<feature type="domain" description="Rab-GAP TBC" evidence="5">
    <location>
        <begin position="534"/>
        <end position="766"/>
    </location>
</feature>
<evidence type="ECO:0000313" key="6">
    <source>
        <dbReference type="EMBL" id="KAJ1973667.1"/>
    </source>
</evidence>
<feature type="compositionally biased region" description="Polar residues" evidence="4">
    <location>
        <begin position="1"/>
        <end position="10"/>
    </location>
</feature>
<dbReference type="OrthoDB" id="10264062at2759"/>
<dbReference type="Proteomes" id="UP001151582">
    <property type="component" value="Unassembled WGS sequence"/>
</dbReference>
<accession>A0A9W8B1G5</accession>
<name>A0A9W8B1G5_9FUNG</name>
<evidence type="ECO:0000313" key="7">
    <source>
        <dbReference type="Proteomes" id="UP001151582"/>
    </source>
</evidence>
<evidence type="ECO:0000256" key="3">
    <source>
        <dbReference type="ARBA" id="ARBA00082648"/>
    </source>
</evidence>
<keyword evidence="7" id="KW-1185">Reference proteome</keyword>
<dbReference type="GO" id="GO:0005737">
    <property type="term" value="C:cytoplasm"/>
    <property type="evidence" value="ECO:0007669"/>
    <property type="project" value="UniProtKB-ARBA"/>
</dbReference>
<dbReference type="InterPro" id="IPR035969">
    <property type="entry name" value="Rab-GAP_TBC_sf"/>
</dbReference>
<dbReference type="Gene3D" id="1.10.472.80">
    <property type="entry name" value="Ypt/Rab-GAP domain of gyp1p, domain 3"/>
    <property type="match status" value="1"/>
</dbReference>
<protein>
    <recommendedName>
        <fullName evidence="2">GTPase-activating protein GYP7</fullName>
    </recommendedName>
    <alternativeName>
        <fullName evidence="3">GAP for YPT7</fullName>
    </alternativeName>
</protein>
<keyword evidence="1" id="KW-0343">GTPase activation</keyword>
<reference evidence="6" key="1">
    <citation type="submission" date="2022-07" db="EMBL/GenBank/DDBJ databases">
        <title>Phylogenomic reconstructions and comparative analyses of Kickxellomycotina fungi.</title>
        <authorList>
            <person name="Reynolds N.K."/>
            <person name="Stajich J.E."/>
            <person name="Barry K."/>
            <person name="Grigoriev I.V."/>
            <person name="Crous P."/>
            <person name="Smith M.E."/>
        </authorList>
    </citation>
    <scope>NUCLEOTIDE SEQUENCE</scope>
    <source>
        <strain evidence="6">RSA 567</strain>
    </source>
</reference>
<feature type="region of interest" description="Disordered" evidence="4">
    <location>
        <begin position="1"/>
        <end position="41"/>
    </location>
</feature>
<evidence type="ECO:0000256" key="2">
    <source>
        <dbReference type="ARBA" id="ARBA00072091"/>
    </source>
</evidence>
<evidence type="ECO:0000259" key="5">
    <source>
        <dbReference type="PROSITE" id="PS50086"/>
    </source>
</evidence>
<evidence type="ECO:0000256" key="1">
    <source>
        <dbReference type="ARBA" id="ARBA00022468"/>
    </source>
</evidence>
<sequence length="859" mass="96851">MGSENASRPCSPTAARPLKPGKSATPPSHQPEHSPGESTPRIRLLYSKSKVYVYRSLEATGHMCGYLALVEQAFGAWYLVWTPEAAVPPEDKKNYASIELHPDFLSGYEEGRYTANDAPALPTNEDHGSPTSSTSAQNHCLTVSIPSMPTDARQMAPGHESTSVSVHSPEAYAFCLPLADIVSLIIHPPSLTQWYGSVIINVADGPDYGQAKGSAISRPSRRLAEVRESKPNDGHFSSNAIPEATAPYPSTYSFPPLWFHDDESWSTVSGATGRHWGGDELLIWLRKLVQVERDVHDPNLYYINPSSNHYPLQPTNETSRVALSKNGGGSGDADIPEVSTANEPLMPHVGIGHLPPMATMNPVMASIKGLRWSVLERFSRVTKLYRDTSANVLEHPLGRPLVPLLPTALVSHVEVPRNAQDLCNDYESARLYLAKWAASHILRQEEESQGATGPARLLQPNTSVWQEWAAEQSACGEFQVLSNTAIPPLVRSNQPLTVERWIDLFEHGTDSSEYRLGQLKWTAKDIQKAIFSGGVDHDIRPQVWKFLLRFYPWDSDEAARLAIRQEREAKYYEIKAQWLHNAQERLTPDFQEQQHRIEKDVLRTDRTVPLFATSDTVAWNLEPQSSDSADSEGTGLPGTNANLEIMKDILMTYHYHNHELGYVQGMSDLLAPIYAVMQDEVEAFWCFTHFMEDMERNFLRDQTGMHHQLQTLRDLVQFMLPSFYQFLATRDADNMFCCFRWLLVWFKREFAFHDILMLWEVLWSHYPIRDFHYFVALAILDQHAEVIVENLHTFDEILKYINDLSMTINVFSTLRRAEVLYHRFRQQAQFFAAHAPVSGSPTATDAASGLPGTLQSLLG</sequence>
<dbReference type="PANTHER" id="PTHR22957">
    <property type="entry name" value="TBC1 DOMAIN FAMILY MEMBER GTPASE-ACTIVATING PROTEIN"/>
    <property type="match status" value="1"/>
</dbReference>
<dbReference type="Gene3D" id="1.10.8.270">
    <property type="entry name" value="putative rabgap domain of human tbc1 domain family member 14 like domains"/>
    <property type="match status" value="1"/>
</dbReference>
<dbReference type="SMART" id="SM00164">
    <property type="entry name" value="TBC"/>
    <property type="match status" value="1"/>
</dbReference>
<dbReference type="FunFam" id="1.10.472.80:FF:000005">
    <property type="entry name" value="TBC1 domain family member 15"/>
    <property type="match status" value="1"/>
</dbReference>
<proteinExistence type="predicted"/>
<organism evidence="6 7">
    <name type="scientific">Dimargaris verticillata</name>
    <dbReference type="NCBI Taxonomy" id="2761393"/>
    <lineage>
        <taxon>Eukaryota</taxon>
        <taxon>Fungi</taxon>
        <taxon>Fungi incertae sedis</taxon>
        <taxon>Zoopagomycota</taxon>
        <taxon>Kickxellomycotina</taxon>
        <taxon>Dimargaritomycetes</taxon>
        <taxon>Dimargaritales</taxon>
        <taxon>Dimargaritaceae</taxon>
        <taxon>Dimargaris</taxon>
    </lineage>
</organism>
<dbReference type="GO" id="GO:0005096">
    <property type="term" value="F:GTPase activator activity"/>
    <property type="evidence" value="ECO:0007669"/>
    <property type="project" value="UniProtKB-KW"/>
</dbReference>
<dbReference type="InterPro" id="IPR000195">
    <property type="entry name" value="Rab-GAP-TBC_dom"/>
</dbReference>
<dbReference type="PROSITE" id="PS50086">
    <property type="entry name" value="TBC_RABGAP"/>
    <property type="match status" value="1"/>
</dbReference>
<feature type="region of interest" description="Disordered" evidence="4">
    <location>
        <begin position="115"/>
        <end position="137"/>
    </location>
</feature>
<comment type="caution">
    <text evidence="6">The sequence shown here is derived from an EMBL/GenBank/DDBJ whole genome shotgun (WGS) entry which is preliminary data.</text>
</comment>
<dbReference type="PANTHER" id="PTHR22957:SF502">
    <property type="entry name" value="SMALL G PROTEIN SIGNALING MODULATOR 2-RELATED"/>
    <property type="match status" value="1"/>
</dbReference>
<dbReference type="SUPFAM" id="SSF47923">
    <property type="entry name" value="Ypt/Rab-GAP domain of gyp1p"/>
    <property type="match status" value="2"/>
</dbReference>
<dbReference type="EMBL" id="JANBQB010000780">
    <property type="protein sequence ID" value="KAJ1973667.1"/>
    <property type="molecule type" value="Genomic_DNA"/>
</dbReference>
<dbReference type="Pfam" id="PF00566">
    <property type="entry name" value="RabGAP-TBC"/>
    <property type="match status" value="1"/>
</dbReference>